<dbReference type="eggNOG" id="arCOG05997">
    <property type="taxonomic scope" value="Archaea"/>
</dbReference>
<dbReference type="HOGENOM" id="CLU_1976577_0_0_2"/>
<proteinExistence type="predicted"/>
<dbReference type="PATRIC" id="fig|273057.12.peg.653"/>
<sequence length="136" mass="15276">MLLMNRQILLALALLVIVVMAIGVYEGNKYRTEISTVALGSQQTDGMYMLKVNVIMNYGPFGGKSPLSNAVIWVYKYNGTTYSFYTYNFTNSQGIASFNLPAGQYKILVTQLRLTYIVNLNQNEEVIINYAYLNSG</sequence>
<dbReference type="EMBL" id="AE006641">
    <property type="protein sequence ID" value="AAK40955.1"/>
    <property type="molecule type" value="Genomic_DNA"/>
</dbReference>
<gene>
    <name evidence="1" type="ordered locus">SSO0650</name>
</gene>
<keyword evidence="2" id="KW-1185">Reference proteome</keyword>
<accession>Q7LXQ5</accession>
<evidence type="ECO:0000313" key="2">
    <source>
        <dbReference type="Proteomes" id="UP000001974"/>
    </source>
</evidence>
<dbReference type="PIR" id="D90212">
    <property type="entry name" value="D90212"/>
</dbReference>
<name>Q7LXQ5_SACS2</name>
<dbReference type="KEGG" id="sso:SSO0650"/>
<evidence type="ECO:0000313" key="1">
    <source>
        <dbReference type="EMBL" id="AAK40955.1"/>
    </source>
</evidence>
<dbReference type="AlphaFoldDB" id="Q7LXQ5"/>
<dbReference type="SUPFAM" id="SSF49464">
    <property type="entry name" value="Carboxypeptidase regulatory domain-like"/>
    <property type="match status" value="1"/>
</dbReference>
<reference evidence="2" key="1">
    <citation type="journal article" date="2001" name="Proc. Natl. Acad. Sci. U.S.A.">
        <title>The complete genome of the crenarchaeon Sulfolobus solfataricus P2.</title>
        <authorList>
            <person name="She Q."/>
            <person name="Singh R.K."/>
            <person name="Confalonieri F."/>
            <person name="Zivanovic Y."/>
            <person name="Allard G."/>
            <person name="Awayez M.J."/>
            <person name="Chan-Weiher C.C.-Y."/>
            <person name="Clausen I.G."/>
            <person name="Curtis B.A."/>
            <person name="De Moors A."/>
            <person name="Erauso G."/>
            <person name="Fletcher C."/>
            <person name="Gordon P.M.K."/>
            <person name="Heikamp-de Jong I."/>
            <person name="Jeffries A.C."/>
            <person name="Kozera C.J."/>
            <person name="Medina N."/>
            <person name="Peng X."/>
            <person name="Thi-Ngoc H.P."/>
            <person name="Redder P."/>
            <person name="Schenk M.E."/>
            <person name="Theriault C."/>
            <person name="Tolstrup N."/>
            <person name="Charlebois R.L."/>
            <person name="Doolittle W.F."/>
            <person name="Duguet M."/>
            <person name="Gaasterland T."/>
            <person name="Garrett R.A."/>
            <person name="Ragan M.A."/>
            <person name="Sensen C.W."/>
            <person name="Van der Oost J."/>
        </authorList>
    </citation>
    <scope>NUCLEOTIDE SEQUENCE [LARGE SCALE GENOMIC DNA]</scope>
    <source>
        <strain evidence="2">ATCC 35092 / DSM 1617 / JCM 11322 / P2</strain>
    </source>
</reference>
<dbReference type="Proteomes" id="UP000001974">
    <property type="component" value="Chromosome"/>
</dbReference>
<dbReference type="InParanoid" id="Q7LXQ5"/>
<dbReference type="InterPro" id="IPR008969">
    <property type="entry name" value="CarboxyPept-like_regulatory"/>
</dbReference>
<dbReference type="STRING" id="273057.SSO0650"/>
<dbReference type="PaxDb" id="273057-SSO0650"/>
<dbReference type="EnsemblBacteria" id="AAK40955">
    <property type="protein sequence ID" value="AAK40955"/>
    <property type="gene ID" value="SSO0650"/>
</dbReference>
<protein>
    <recommendedName>
        <fullName evidence="3">Carboxypeptidase regulatory-like domain-containing protein</fullName>
    </recommendedName>
</protein>
<organism evidence="1 2">
    <name type="scientific">Saccharolobus solfataricus (strain ATCC 35092 / DSM 1617 / JCM 11322 / P2)</name>
    <name type="common">Sulfolobus solfataricus</name>
    <dbReference type="NCBI Taxonomy" id="273057"/>
    <lineage>
        <taxon>Archaea</taxon>
        <taxon>Thermoproteota</taxon>
        <taxon>Thermoprotei</taxon>
        <taxon>Sulfolobales</taxon>
        <taxon>Sulfolobaceae</taxon>
        <taxon>Saccharolobus</taxon>
    </lineage>
</organism>
<evidence type="ECO:0008006" key="3">
    <source>
        <dbReference type="Google" id="ProtNLM"/>
    </source>
</evidence>